<sequence>MEALFITTNTGSVELRVKCTVHSLDKLFERGELFCLFDNLKAILETTAELIAVHTQESNEQATKKLLNELTFGTKMCRNGELPCRQGNKRIFSFLNAADQSDEFTVQQYFAFFSPSKSLRGWGQFMCSDRTKRGWKFGILKTNSSSLFHRTKIPRQQSLTVQQSLSNTSFGILPFCDYFSSFTRIEECFEIDCVDLQTRFPMLLSFLRVLHHVKDLCELDGASMGWFWRWSIYIYSMILAIFYRSKSIPVSLQDFELPDSSGL</sequence>
<protein>
    <submittedName>
        <fullName evidence="1">Uncharacterized protein</fullName>
    </submittedName>
</protein>
<accession>A0A504YJY3</accession>
<dbReference type="Proteomes" id="UP000316759">
    <property type="component" value="Unassembled WGS sequence"/>
</dbReference>
<evidence type="ECO:0000313" key="2">
    <source>
        <dbReference type="Proteomes" id="UP000316759"/>
    </source>
</evidence>
<proteinExistence type="predicted"/>
<gene>
    <name evidence="1" type="ORF">FGIG_07423</name>
</gene>
<organism evidence="1 2">
    <name type="scientific">Fasciola gigantica</name>
    <name type="common">Giant liver fluke</name>
    <dbReference type="NCBI Taxonomy" id="46835"/>
    <lineage>
        <taxon>Eukaryota</taxon>
        <taxon>Metazoa</taxon>
        <taxon>Spiralia</taxon>
        <taxon>Lophotrochozoa</taxon>
        <taxon>Platyhelminthes</taxon>
        <taxon>Trematoda</taxon>
        <taxon>Digenea</taxon>
        <taxon>Plagiorchiida</taxon>
        <taxon>Echinostomata</taxon>
        <taxon>Echinostomatoidea</taxon>
        <taxon>Fasciolidae</taxon>
        <taxon>Fasciola</taxon>
    </lineage>
</organism>
<evidence type="ECO:0000313" key="1">
    <source>
        <dbReference type="EMBL" id="TPP61594.1"/>
    </source>
</evidence>
<keyword evidence="2" id="KW-1185">Reference proteome</keyword>
<name>A0A504YJY3_FASGI</name>
<dbReference type="AlphaFoldDB" id="A0A504YJY3"/>
<reference evidence="1 2" key="1">
    <citation type="submission" date="2019-04" db="EMBL/GenBank/DDBJ databases">
        <title>Annotation for the trematode Fasciola gigantica.</title>
        <authorList>
            <person name="Choi Y.-J."/>
        </authorList>
    </citation>
    <scope>NUCLEOTIDE SEQUENCE [LARGE SCALE GENOMIC DNA]</scope>
    <source>
        <strain evidence="1">Uganda_cow_1</strain>
    </source>
</reference>
<comment type="caution">
    <text evidence="1">The sequence shown here is derived from an EMBL/GenBank/DDBJ whole genome shotgun (WGS) entry which is preliminary data.</text>
</comment>
<dbReference type="EMBL" id="SUNJ01007989">
    <property type="protein sequence ID" value="TPP61594.1"/>
    <property type="molecule type" value="Genomic_DNA"/>
</dbReference>